<accession>A0ABR4WG16</accession>
<dbReference type="InterPro" id="IPR003033">
    <property type="entry name" value="SCP2_sterol-bd_dom"/>
</dbReference>
<comment type="caution">
    <text evidence="3">The sequence shown here is derived from an EMBL/GenBank/DDBJ whole genome shotgun (WGS) entry which is preliminary data.</text>
</comment>
<comment type="subcellular location">
    <subcellularLocation>
        <location evidence="1">Cytoplasm</location>
    </subcellularLocation>
</comment>
<dbReference type="InterPro" id="IPR038989">
    <property type="entry name" value="UbiJ"/>
</dbReference>
<keyword evidence="1" id="KW-0963">Cytoplasm</keyword>
<comment type="function">
    <text evidence="1">Required for ubiquinone (coenzyme Q) biosynthesis. Binds hydrophobic ubiquinone biosynthetic intermediates via its SCP2 domain and is essential for the stability of the Ubi complex. May constitute a docking platform where Ubi enzymes assemble and access their SCP2-bound polyprenyl substrates.</text>
</comment>
<evidence type="ECO:0000256" key="1">
    <source>
        <dbReference type="HAMAP-Rule" id="MF_02215"/>
    </source>
</evidence>
<organism evidence="3 4">
    <name type="scientific">Alcanivorax jadensis T9</name>
    <dbReference type="NCBI Taxonomy" id="1177181"/>
    <lineage>
        <taxon>Bacteria</taxon>
        <taxon>Pseudomonadati</taxon>
        <taxon>Pseudomonadota</taxon>
        <taxon>Gammaproteobacteria</taxon>
        <taxon>Oceanospirillales</taxon>
        <taxon>Alcanivoracaceae</taxon>
        <taxon>Alcanivorax</taxon>
    </lineage>
</organism>
<evidence type="ECO:0000313" key="4">
    <source>
        <dbReference type="Proteomes" id="UP000029443"/>
    </source>
</evidence>
<dbReference type="PANTHER" id="PTHR38693">
    <property type="entry name" value="UBIQUINONE BIOSYNTHESIS PROTEIN UBIJ"/>
    <property type="match status" value="1"/>
</dbReference>
<protein>
    <recommendedName>
        <fullName evidence="1">Ubiquinone biosynthesis accessory factor UbiJ</fullName>
    </recommendedName>
</protein>
<name>A0ABR4WG16_9GAMM</name>
<evidence type="ECO:0000259" key="2">
    <source>
        <dbReference type="Pfam" id="PF02036"/>
    </source>
</evidence>
<dbReference type="HAMAP" id="MF_02215">
    <property type="entry name" value="UbiJ"/>
    <property type="match status" value="1"/>
</dbReference>
<gene>
    <name evidence="1" type="primary">ubiJ</name>
    <name evidence="3" type="ORF">T9A_00711</name>
</gene>
<dbReference type="Proteomes" id="UP000029443">
    <property type="component" value="Unassembled WGS sequence"/>
</dbReference>
<keyword evidence="1" id="KW-0831">Ubiquinone biosynthesis</keyword>
<dbReference type="EMBL" id="ARXU01000002">
    <property type="protein sequence ID" value="KGD62420.1"/>
    <property type="molecule type" value="Genomic_DNA"/>
</dbReference>
<comment type="similarity">
    <text evidence="1">Belongs to the UbiJ family.</text>
</comment>
<dbReference type="InterPro" id="IPR036527">
    <property type="entry name" value="SCP2_sterol-bd_dom_sf"/>
</dbReference>
<dbReference type="PANTHER" id="PTHR38693:SF1">
    <property type="entry name" value="UBIQUINONE BIOSYNTHESIS ACCESSORY FACTOR UBIJ"/>
    <property type="match status" value="1"/>
</dbReference>
<reference evidence="3 4" key="1">
    <citation type="submission" date="2012-09" db="EMBL/GenBank/DDBJ databases">
        <title>Genome Sequence of alkane-degrading Bacterium Alcanivorax jadensis T9.</title>
        <authorList>
            <person name="Lai Q."/>
            <person name="Shao Z."/>
        </authorList>
    </citation>
    <scope>NUCLEOTIDE SEQUENCE [LARGE SCALE GENOMIC DNA]</scope>
    <source>
        <strain evidence="3 4">T9</strain>
    </source>
</reference>
<dbReference type="RefSeq" id="WP_035245149.1">
    <property type="nucleotide sequence ID" value="NZ_ARXU01000002.1"/>
</dbReference>
<dbReference type="Pfam" id="PF02036">
    <property type="entry name" value="SCP2"/>
    <property type="match status" value="1"/>
</dbReference>
<feature type="domain" description="SCP2" evidence="2">
    <location>
        <begin position="25"/>
        <end position="122"/>
    </location>
</feature>
<proteinExistence type="inferred from homology"/>
<dbReference type="SUPFAM" id="SSF55718">
    <property type="entry name" value="SCP-like"/>
    <property type="match status" value="1"/>
</dbReference>
<comment type="pathway">
    <text evidence="1">Cofactor biosynthesis; ubiquinone biosynthesis.</text>
</comment>
<sequence>MSLKDQSRSPGLLSTTALATVERAINTALRSDPASADRLALHAGRLLAIEVTLPPLAIYALIVEDGVELYHRSDANADVTVKGNPMDLASLLLNWNTRPGVIGGPVDISGNRELLQEMQQLARELQIDWGAILEPVTGSELAQQLDYSARRLFGWARQAAGRLTEQLADYVGNESGLTPGRRDVYEFGQDVDELRMDVDRLDARIQRLRTARSGNTSNGSATD</sequence>
<keyword evidence="4" id="KW-1185">Reference proteome</keyword>
<evidence type="ECO:0000313" key="3">
    <source>
        <dbReference type="EMBL" id="KGD62420.1"/>
    </source>
</evidence>